<gene>
    <name evidence="2" type="ORF">SAMEA3906487_01755</name>
</gene>
<keyword evidence="3" id="KW-1185">Reference proteome</keyword>
<organism evidence="2 3">
    <name type="scientific">Bordetella trematum</name>
    <dbReference type="NCBI Taxonomy" id="123899"/>
    <lineage>
        <taxon>Bacteria</taxon>
        <taxon>Pseudomonadati</taxon>
        <taxon>Pseudomonadota</taxon>
        <taxon>Betaproteobacteria</taxon>
        <taxon>Burkholderiales</taxon>
        <taxon>Alcaligenaceae</taxon>
        <taxon>Bordetella</taxon>
    </lineage>
</organism>
<dbReference type="eggNOG" id="COG1042">
    <property type="taxonomic scope" value="Bacteria"/>
</dbReference>
<feature type="domain" description="CoA-binding" evidence="1">
    <location>
        <begin position="13"/>
        <end position="108"/>
    </location>
</feature>
<dbReference type="SMART" id="SM00881">
    <property type="entry name" value="CoA_binding"/>
    <property type="match status" value="1"/>
</dbReference>
<dbReference type="AlphaFoldDB" id="A0A157PBD4"/>
<dbReference type="KEGG" id="btrm:SAMEA390648701755"/>
<reference evidence="2 3" key="1">
    <citation type="submission" date="2016-04" db="EMBL/GenBank/DDBJ databases">
        <authorList>
            <consortium name="Pathogen Informatics"/>
        </authorList>
    </citation>
    <scope>NUCLEOTIDE SEQUENCE [LARGE SCALE GENOMIC DNA]</scope>
    <source>
        <strain evidence="2 3">H044680328</strain>
    </source>
</reference>
<dbReference type="SUPFAM" id="SSF51735">
    <property type="entry name" value="NAD(P)-binding Rossmann-fold domains"/>
    <property type="match status" value="1"/>
</dbReference>
<dbReference type="InterPro" id="IPR016102">
    <property type="entry name" value="Succinyl-CoA_synth-like"/>
</dbReference>
<sequence>MSKSTSQPDMLALLSPRRVAVLGASDNPIKAGGRPIAYMRRHGFGGEIYPVNPARAQVQGIASYASLADLPQAPEVVVISLAGSEVEQAVAQCIEVGARGAVIYSSGFAELGEEGLRAQQALVTQARAAGLHLFGPNTQGVANFQQGAILNFSTMINECPPQDGPIAIVSQSGAGAAIVYGGLRRQGLGVRYLVATGNEADITVAQTVRGLMADEELRLVLMYAESLHDADVLAEAAALSARRDVPILAVKAGRTQAGQQTASSHTGAMASEDALSDAFLRQHNIVRLRDFDELVSYAQLFERRERPAGRKVAAISNSGATCVLAADAVEQNGLALAAFEPGQAQALRAVLPPYVAARNPIDMTTALLGQPAIYGAVLDTVAQSRAADSIFVGFPIGGEGYDMGYFAGQTAQFAAAAGVPVAVCAVQDWVATEFRQRGVPVFRSEFDAVRGLALLSDYAQRRGAVPVSCSQRGGVPQAAAAWNEPDSLAALARAGLPVMRHRVCRQRADIEAVFAELAAPLVLKGVSAAVTHKSDHGLVRLHVSDPAQGQAAWDDYAATLAGLGADFGGLLVAEQSRADFELAIGAHWDAAFGPVVMVGRGGVLVEAYQDMQFLVAPFTAAQARQAIGRLQVARGFAATRGLQAVDIDALAAMLVQLGDWFAGQAGRIVSVDANPVLVTRGAAPVLVDAVVIPAQEQ</sequence>
<dbReference type="SUPFAM" id="SSF52210">
    <property type="entry name" value="Succinyl-CoA synthetase domains"/>
    <property type="match status" value="2"/>
</dbReference>
<dbReference type="InterPro" id="IPR003781">
    <property type="entry name" value="CoA-bd"/>
</dbReference>
<dbReference type="Gene3D" id="3.30.1490.20">
    <property type="entry name" value="ATP-grasp fold, A domain"/>
    <property type="match status" value="1"/>
</dbReference>
<dbReference type="EMBL" id="LT546645">
    <property type="protein sequence ID" value="SAI69355.1"/>
    <property type="molecule type" value="Genomic_DNA"/>
</dbReference>
<name>A0A157PBD4_9BORD</name>
<dbReference type="GO" id="GO:0043758">
    <property type="term" value="F:acetate-CoA ligase (ADP-forming) activity"/>
    <property type="evidence" value="ECO:0007669"/>
    <property type="project" value="InterPro"/>
</dbReference>
<dbReference type="PANTHER" id="PTHR42793:SF4">
    <property type="entry name" value="BLL6376 PROTEIN"/>
    <property type="match status" value="1"/>
</dbReference>
<dbReference type="InterPro" id="IPR032875">
    <property type="entry name" value="Succ_CoA_lig_flav_dom"/>
</dbReference>
<dbReference type="Pfam" id="PF13607">
    <property type="entry name" value="Succ_CoA_lig"/>
    <property type="match status" value="1"/>
</dbReference>
<dbReference type="STRING" id="123899.SAMEA3906487_01755"/>
<dbReference type="GO" id="GO:0005524">
    <property type="term" value="F:ATP binding"/>
    <property type="evidence" value="ECO:0007669"/>
    <property type="project" value="InterPro"/>
</dbReference>
<evidence type="ECO:0000313" key="2">
    <source>
        <dbReference type="EMBL" id="SAI69355.1"/>
    </source>
</evidence>
<dbReference type="Proteomes" id="UP000076825">
    <property type="component" value="Chromosome 1"/>
</dbReference>
<dbReference type="InterPro" id="IPR043938">
    <property type="entry name" value="Ligase_CoA_dom"/>
</dbReference>
<dbReference type="Gene3D" id="3.30.470.20">
    <property type="entry name" value="ATP-grasp fold, B domain"/>
    <property type="match status" value="1"/>
</dbReference>
<accession>A0A157PBD4</accession>
<evidence type="ECO:0000313" key="3">
    <source>
        <dbReference type="Proteomes" id="UP000076825"/>
    </source>
</evidence>
<evidence type="ECO:0000259" key="1">
    <source>
        <dbReference type="SMART" id="SM00881"/>
    </source>
</evidence>
<dbReference type="PATRIC" id="fig|123899.6.peg.1741"/>
<protein>
    <submittedName>
        <fullName evidence="2">Acyl-CoA synthetase</fullName>
    </submittedName>
</protein>
<dbReference type="InterPro" id="IPR013815">
    <property type="entry name" value="ATP_grasp_subdomain_1"/>
</dbReference>
<dbReference type="Pfam" id="PF13549">
    <property type="entry name" value="ATP-grasp_5"/>
    <property type="match status" value="1"/>
</dbReference>
<dbReference type="Gene3D" id="3.40.50.720">
    <property type="entry name" value="NAD(P)-binding Rossmann-like Domain"/>
    <property type="match status" value="1"/>
</dbReference>
<proteinExistence type="predicted"/>
<dbReference type="InterPro" id="IPR036291">
    <property type="entry name" value="NAD(P)-bd_dom_sf"/>
</dbReference>
<dbReference type="Pfam" id="PF13380">
    <property type="entry name" value="CoA_binding_2"/>
    <property type="match status" value="1"/>
</dbReference>
<dbReference type="SUPFAM" id="SSF56059">
    <property type="entry name" value="Glutathione synthetase ATP-binding domain-like"/>
    <property type="match status" value="1"/>
</dbReference>
<dbReference type="Gene3D" id="3.40.50.261">
    <property type="entry name" value="Succinyl-CoA synthetase domains"/>
    <property type="match status" value="2"/>
</dbReference>
<dbReference type="Pfam" id="PF19045">
    <property type="entry name" value="Ligase_CoA_2"/>
    <property type="match status" value="1"/>
</dbReference>
<dbReference type="PANTHER" id="PTHR42793">
    <property type="entry name" value="COA BINDING DOMAIN CONTAINING PROTEIN"/>
    <property type="match status" value="1"/>
</dbReference>